<protein>
    <submittedName>
        <fullName evidence="2">Uncharacterized protein</fullName>
    </submittedName>
</protein>
<dbReference type="EMBL" id="SRLO01000809">
    <property type="protein sequence ID" value="TNN46098.1"/>
    <property type="molecule type" value="Genomic_DNA"/>
</dbReference>
<feature type="region of interest" description="Disordered" evidence="1">
    <location>
        <begin position="1"/>
        <end position="62"/>
    </location>
</feature>
<accession>A0A4Z2FXR4</accession>
<organism evidence="2 3">
    <name type="scientific">Liparis tanakae</name>
    <name type="common">Tanaka's snailfish</name>
    <dbReference type="NCBI Taxonomy" id="230148"/>
    <lineage>
        <taxon>Eukaryota</taxon>
        <taxon>Metazoa</taxon>
        <taxon>Chordata</taxon>
        <taxon>Craniata</taxon>
        <taxon>Vertebrata</taxon>
        <taxon>Euteleostomi</taxon>
        <taxon>Actinopterygii</taxon>
        <taxon>Neopterygii</taxon>
        <taxon>Teleostei</taxon>
        <taxon>Neoteleostei</taxon>
        <taxon>Acanthomorphata</taxon>
        <taxon>Eupercaria</taxon>
        <taxon>Perciformes</taxon>
        <taxon>Cottioidei</taxon>
        <taxon>Cottales</taxon>
        <taxon>Liparidae</taxon>
        <taxon>Liparis</taxon>
    </lineage>
</organism>
<sequence>MAGQGDMWGFHTSSDPQDSHDADDGGVDGQRVAINLLQSDAHDGQQHDGQIQLKRRKPKATNFRTDSRTKMTQHFLNLSDVFY</sequence>
<name>A0A4Z2FXR4_9TELE</name>
<proteinExistence type="predicted"/>
<evidence type="ECO:0000313" key="2">
    <source>
        <dbReference type="EMBL" id="TNN46098.1"/>
    </source>
</evidence>
<gene>
    <name evidence="2" type="ORF">EYF80_043716</name>
</gene>
<dbReference type="AlphaFoldDB" id="A0A4Z2FXR4"/>
<reference evidence="2 3" key="1">
    <citation type="submission" date="2019-03" db="EMBL/GenBank/DDBJ databases">
        <title>First draft genome of Liparis tanakae, snailfish: a comprehensive survey of snailfish specific genes.</title>
        <authorList>
            <person name="Kim W."/>
            <person name="Song I."/>
            <person name="Jeong J.-H."/>
            <person name="Kim D."/>
            <person name="Kim S."/>
            <person name="Ryu S."/>
            <person name="Song J.Y."/>
            <person name="Lee S.K."/>
        </authorList>
    </citation>
    <scope>NUCLEOTIDE SEQUENCE [LARGE SCALE GENOMIC DNA]</scope>
    <source>
        <tissue evidence="2">Muscle</tissue>
    </source>
</reference>
<evidence type="ECO:0000313" key="3">
    <source>
        <dbReference type="Proteomes" id="UP000314294"/>
    </source>
</evidence>
<evidence type="ECO:0000256" key="1">
    <source>
        <dbReference type="SAM" id="MobiDB-lite"/>
    </source>
</evidence>
<comment type="caution">
    <text evidence="2">The sequence shown here is derived from an EMBL/GenBank/DDBJ whole genome shotgun (WGS) entry which is preliminary data.</text>
</comment>
<dbReference type="Proteomes" id="UP000314294">
    <property type="component" value="Unassembled WGS sequence"/>
</dbReference>
<keyword evidence="3" id="KW-1185">Reference proteome</keyword>